<keyword evidence="4" id="KW-1185">Reference proteome</keyword>
<reference evidence="3" key="3">
    <citation type="submission" date="2015-06" db="UniProtKB">
        <authorList>
            <consortium name="EnsemblMetazoa"/>
        </authorList>
    </citation>
    <scope>IDENTIFICATION</scope>
</reference>
<name>R7TVC0_CAPTE</name>
<gene>
    <name evidence="2" type="ORF">CAPTEDRAFT_224414</name>
</gene>
<evidence type="ECO:0000313" key="2">
    <source>
        <dbReference type="EMBL" id="ELT97537.1"/>
    </source>
</evidence>
<feature type="transmembrane region" description="Helical" evidence="1">
    <location>
        <begin position="6"/>
        <end position="30"/>
    </location>
</feature>
<dbReference type="HOGENOM" id="CLU_1827132_0_0_1"/>
<protein>
    <submittedName>
        <fullName evidence="2 3">Uncharacterized protein</fullName>
    </submittedName>
</protein>
<organism evidence="2">
    <name type="scientific">Capitella teleta</name>
    <name type="common">Polychaete worm</name>
    <dbReference type="NCBI Taxonomy" id="283909"/>
    <lineage>
        <taxon>Eukaryota</taxon>
        <taxon>Metazoa</taxon>
        <taxon>Spiralia</taxon>
        <taxon>Lophotrochozoa</taxon>
        <taxon>Annelida</taxon>
        <taxon>Polychaeta</taxon>
        <taxon>Sedentaria</taxon>
        <taxon>Scolecida</taxon>
        <taxon>Capitellidae</taxon>
        <taxon>Capitella</taxon>
    </lineage>
</organism>
<dbReference type="Proteomes" id="UP000014760">
    <property type="component" value="Unassembled WGS sequence"/>
</dbReference>
<accession>R7TVC0</accession>
<dbReference type="EMBL" id="AMQN01010874">
    <property type="status" value="NOT_ANNOTATED_CDS"/>
    <property type="molecule type" value="Genomic_DNA"/>
</dbReference>
<reference evidence="2 4" key="2">
    <citation type="journal article" date="2013" name="Nature">
        <title>Insights into bilaterian evolution from three spiralian genomes.</title>
        <authorList>
            <person name="Simakov O."/>
            <person name="Marletaz F."/>
            <person name="Cho S.J."/>
            <person name="Edsinger-Gonzales E."/>
            <person name="Havlak P."/>
            <person name="Hellsten U."/>
            <person name="Kuo D.H."/>
            <person name="Larsson T."/>
            <person name="Lv J."/>
            <person name="Arendt D."/>
            <person name="Savage R."/>
            <person name="Osoegawa K."/>
            <person name="de Jong P."/>
            <person name="Grimwood J."/>
            <person name="Chapman J.A."/>
            <person name="Shapiro H."/>
            <person name="Aerts A."/>
            <person name="Otillar R.P."/>
            <person name="Terry A.Y."/>
            <person name="Boore J.L."/>
            <person name="Grigoriev I.V."/>
            <person name="Lindberg D.R."/>
            <person name="Seaver E.C."/>
            <person name="Weisblat D.A."/>
            <person name="Putnam N.H."/>
            <person name="Rokhsar D.S."/>
        </authorList>
    </citation>
    <scope>NUCLEOTIDE SEQUENCE</scope>
    <source>
        <strain evidence="2 4">I ESC-2004</strain>
    </source>
</reference>
<dbReference type="EMBL" id="AMQN01010873">
    <property type="status" value="NOT_ANNOTATED_CDS"/>
    <property type="molecule type" value="Genomic_DNA"/>
</dbReference>
<evidence type="ECO:0000256" key="1">
    <source>
        <dbReference type="SAM" id="Phobius"/>
    </source>
</evidence>
<keyword evidence="1" id="KW-0812">Transmembrane</keyword>
<keyword evidence="1" id="KW-0472">Membrane</keyword>
<keyword evidence="1" id="KW-1133">Transmembrane helix</keyword>
<proteinExistence type="predicted"/>
<dbReference type="EnsemblMetazoa" id="CapteT224414">
    <property type="protein sequence ID" value="CapteP224414"/>
    <property type="gene ID" value="CapteG224414"/>
</dbReference>
<dbReference type="AlphaFoldDB" id="R7TVC0"/>
<reference evidence="4" key="1">
    <citation type="submission" date="2012-12" db="EMBL/GenBank/DDBJ databases">
        <authorList>
            <person name="Hellsten U."/>
            <person name="Grimwood J."/>
            <person name="Chapman J.A."/>
            <person name="Shapiro H."/>
            <person name="Aerts A."/>
            <person name="Otillar R.P."/>
            <person name="Terry A.Y."/>
            <person name="Boore J.L."/>
            <person name="Simakov O."/>
            <person name="Marletaz F."/>
            <person name="Cho S.-J."/>
            <person name="Edsinger-Gonzales E."/>
            <person name="Havlak P."/>
            <person name="Kuo D.-H."/>
            <person name="Larsson T."/>
            <person name="Lv J."/>
            <person name="Arendt D."/>
            <person name="Savage R."/>
            <person name="Osoegawa K."/>
            <person name="de Jong P."/>
            <person name="Lindberg D.R."/>
            <person name="Seaver E.C."/>
            <person name="Weisblat D.A."/>
            <person name="Putnam N.H."/>
            <person name="Grigoriev I.V."/>
            <person name="Rokhsar D.S."/>
        </authorList>
    </citation>
    <scope>NUCLEOTIDE SEQUENCE</scope>
    <source>
        <strain evidence="4">I ESC-2004</strain>
    </source>
</reference>
<sequence length="141" mass="15665">MAVDNAVLIGIAAAAGIVAILLFVAIIILCRRCIASQKEYEDCRREQKQQKQPIDQLTNHRSVPVGKPVAVERAGVYSIDKAQPLGYYPLQDGGEDPLECRLRECENPQPKGPSTTNLEDWQDKMINMPERVVDGATVYIE</sequence>
<evidence type="ECO:0000313" key="3">
    <source>
        <dbReference type="EnsemblMetazoa" id="CapteP224414"/>
    </source>
</evidence>
<dbReference type="EMBL" id="KB308542">
    <property type="protein sequence ID" value="ELT97537.1"/>
    <property type="molecule type" value="Genomic_DNA"/>
</dbReference>
<evidence type="ECO:0000313" key="4">
    <source>
        <dbReference type="Proteomes" id="UP000014760"/>
    </source>
</evidence>